<organism evidence="3 4">
    <name type="scientific">Meganyctiphanes norvegica</name>
    <name type="common">Northern krill</name>
    <name type="synonym">Thysanopoda norvegica</name>
    <dbReference type="NCBI Taxonomy" id="48144"/>
    <lineage>
        <taxon>Eukaryota</taxon>
        <taxon>Metazoa</taxon>
        <taxon>Ecdysozoa</taxon>
        <taxon>Arthropoda</taxon>
        <taxon>Crustacea</taxon>
        <taxon>Multicrustacea</taxon>
        <taxon>Malacostraca</taxon>
        <taxon>Eumalacostraca</taxon>
        <taxon>Eucarida</taxon>
        <taxon>Euphausiacea</taxon>
        <taxon>Euphausiidae</taxon>
        <taxon>Meganyctiphanes</taxon>
    </lineage>
</organism>
<dbReference type="InterPro" id="IPR017983">
    <property type="entry name" value="GPCR_2_secretin-like_CS"/>
</dbReference>
<keyword evidence="1" id="KW-0472">Membrane</keyword>
<dbReference type="Proteomes" id="UP001497623">
    <property type="component" value="Unassembled WGS sequence"/>
</dbReference>
<keyword evidence="4" id="KW-1185">Reference proteome</keyword>
<keyword evidence="1" id="KW-1133">Transmembrane helix</keyword>
<evidence type="ECO:0000313" key="3">
    <source>
        <dbReference type="EMBL" id="CAL4171505.1"/>
    </source>
</evidence>
<dbReference type="SMART" id="SM00008">
    <property type="entry name" value="HormR"/>
    <property type="match status" value="1"/>
</dbReference>
<reference evidence="3 4" key="1">
    <citation type="submission" date="2024-05" db="EMBL/GenBank/DDBJ databases">
        <authorList>
            <person name="Wallberg A."/>
        </authorList>
    </citation>
    <scope>NUCLEOTIDE SEQUENCE [LARGE SCALE GENOMIC DNA]</scope>
</reference>
<evidence type="ECO:0000256" key="1">
    <source>
        <dbReference type="SAM" id="Phobius"/>
    </source>
</evidence>
<dbReference type="AlphaFoldDB" id="A0AAV2SBN0"/>
<feature type="transmembrane region" description="Helical" evidence="1">
    <location>
        <begin position="123"/>
        <end position="143"/>
    </location>
</feature>
<accession>A0AAV2SBN0</accession>
<dbReference type="InterPro" id="IPR036445">
    <property type="entry name" value="GPCR_2_extracell_dom_sf"/>
</dbReference>
<dbReference type="SUPFAM" id="SSF111418">
    <property type="entry name" value="Hormone receptor domain"/>
    <property type="match status" value="1"/>
</dbReference>
<name>A0AAV2SBN0_MEGNR</name>
<dbReference type="InterPro" id="IPR001879">
    <property type="entry name" value="GPCR_2_extracellular_dom"/>
</dbReference>
<keyword evidence="1" id="KW-0812">Transmembrane</keyword>
<dbReference type="PROSITE" id="PS00649">
    <property type="entry name" value="G_PROTEIN_RECEP_F2_1"/>
    <property type="match status" value="1"/>
</dbReference>
<dbReference type="Gene3D" id="4.10.1240.10">
    <property type="entry name" value="GPCR, family 2, extracellular hormone receptor domain"/>
    <property type="match status" value="1"/>
</dbReference>
<protein>
    <recommendedName>
        <fullName evidence="2">G-protein coupled receptors family 2 profile 1 domain-containing protein</fullName>
    </recommendedName>
</protein>
<dbReference type="InterPro" id="IPR050332">
    <property type="entry name" value="GPCR_2"/>
</dbReference>
<dbReference type="GO" id="GO:0007188">
    <property type="term" value="P:adenylate cyclase-modulating G protein-coupled receptor signaling pathway"/>
    <property type="evidence" value="ECO:0007669"/>
    <property type="project" value="TreeGrafter"/>
</dbReference>
<dbReference type="GO" id="GO:0008528">
    <property type="term" value="F:G protein-coupled peptide receptor activity"/>
    <property type="evidence" value="ECO:0007669"/>
    <property type="project" value="TreeGrafter"/>
</dbReference>
<feature type="non-terminal residue" evidence="3">
    <location>
        <position position="1"/>
    </location>
</feature>
<feature type="domain" description="G-protein coupled receptors family 2 profile 1" evidence="2">
    <location>
        <begin position="33"/>
        <end position="113"/>
    </location>
</feature>
<proteinExistence type="predicted"/>
<dbReference type="PANTHER" id="PTHR45620">
    <property type="entry name" value="PDF RECEPTOR-LIKE PROTEIN-RELATED"/>
    <property type="match status" value="1"/>
</dbReference>
<dbReference type="GO" id="GO:0005886">
    <property type="term" value="C:plasma membrane"/>
    <property type="evidence" value="ECO:0007669"/>
    <property type="project" value="TreeGrafter"/>
</dbReference>
<evidence type="ECO:0000259" key="2">
    <source>
        <dbReference type="PROSITE" id="PS50227"/>
    </source>
</evidence>
<evidence type="ECO:0000313" key="4">
    <source>
        <dbReference type="Proteomes" id="UP001497623"/>
    </source>
</evidence>
<comment type="caution">
    <text evidence="3">The sequence shown here is derived from an EMBL/GenBank/DDBJ whole genome shotgun (WGS) entry which is preliminary data.</text>
</comment>
<dbReference type="PANTHER" id="PTHR45620:SF42">
    <property type="entry name" value="G-PROTEIN COUPLED RECEPTOR SEB-2"/>
    <property type="match status" value="1"/>
</dbReference>
<dbReference type="PROSITE" id="PS50227">
    <property type="entry name" value="G_PROTEIN_RECEP_F2_3"/>
    <property type="match status" value="1"/>
</dbReference>
<feature type="non-terminal residue" evidence="3">
    <location>
        <position position="144"/>
    </location>
</feature>
<dbReference type="EMBL" id="CAXKWB010051460">
    <property type="protein sequence ID" value="CAL4171505.1"/>
    <property type="molecule type" value="Genomic_DNA"/>
</dbReference>
<dbReference type="Pfam" id="PF02793">
    <property type="entry name" value="HRM"/>
    <property type="match status" value="1"/>
</dbReference>
<sequence>QFEADPESPSAEVVASFRQGVDKWAACCVAARNCCSSMSHMHTTTAPGWCPRTWDGWQCWPDTPNNTLAHQSCPSYIYHFSQPPACPHRAERQCFSHAQWNVRSDYSPCSTIGHLQERMRVRMIAHCISIVALIPALIILSCYS</sequence>
<gene>
    <name evidence="3" type="ORF">MNOR_LOCUS34124</name>
</gene>